<feature type="domain" description="Cyclic nucleotide-binding" evidence="1">
    <location>
        <begin position="30"/>
        <end position="110"/>
    </location>
</feature>
<evidence type="ECO:0000259" key="1">
    <source>
        <dbReference type="PROSITE" id="PS50042"/>
    </source>
</evidence>
<dbReference type="InterPro" id="IPR000595">
    <property type="entry name" value="cNMP-bd_dom"/>
</dbReference>
<sequence>MTFLEFFNATVSTSIPSYEEFHFPVKKGFFKKGEILTEYGQVEDSLYFMNKGIAEIIIKSYMSEKVIDFFFEKEFFCCFTSFLNQKPGDVRVVALMDCDVEVIKREDLMQAYNDSFDVNKFGRIMTEHGYIRKSNREKALLTKTAEEIYVEMLKSKPDYISNIPVNKIAKYLGIHPESLSRIRKKLHS</sequence>
<dbReference type="Proteomes" id="UP000307602">
    <property type="component" value="Unassembled WGS sequence"/>
</dbReference>
<evidence type="ECO:0000313" key="2">
    <source>
        <dbReference type="EMBL" id="TGV04680.1"/>
    </source>
</evidence>
<dbReference type="RefSeq" id="WP_135874463.1">
    <property type="nucleotide sequence ID" value="NZ_SRSO01000001.1"/>
</dbReference>
<evidence type="ECO:0000313" key="3">
    <source>
        <dbReference type="Proteomes" id="UP000307602"/>
    </source>
</evidence>
<dbReference type="AlphaFoldDB" id="A0A4S1E288"/>
<dbReference type="Pfam" id="PF00027">
    <property type="entry name" value="cNMP_binding"/>
    <property type="match status" value="1"/>
</dbReference>
<keyword evidence="3" id="KW-1185">Reference proteome</keyword>
<protein>
    <submittedName>
        <fullName evidence="2">Crp/Fnr family transcriptional regulator</fullName>
    </submittedName>
</protein>
<proteinExistence type="predicted"/>
<comment type="caution">
    <text evidence="2">The sequence shown here is derived from an EMBL/GenBank/DDBJ whole genome shotgun (WGS) entry which is preliminary data.</text>
</comment>
<dbReference type="InterPro" id="IPR018490">
    <property type="entry name" value="cNMP-bd_dom_sf"/>
</dbReference>
<organism evidence="2 3">
    <name type="scientific">Flavivirga rizhaonensis</name>
    <dbReference type="NCBI Taxonomy" id="2559571"/>
    <lineage>
        <taxon>Bacteria</taxon>
        <taxon>Pseudomonadati</taxon>
        <taxon>Bacteroidota</taxon>
        <taxon>Flavobacteriia</taxon>
        <taxon>Flavobacteriales</taxon>
        <taxon>Flavobacteriaceae</taxon>
        <taxon>Flavivirga</taxon>
    </lineage>
</organism>
<dbReference type="Gene3D" id="2.60.120.10">
    <property type="entry name" value="Jelly Rolls"/>
    <property type="match status" value="1"/>
</dbReference>
<dbReference type="OrthoDB" id="663011at2"/>
<dbReference type="PROSITE" id="PS50042">
    <property type="entry name" value="CNMP_BINDING_3"/>
    <property type="match status" value="1"/>
</dbReference>
<dbReference type="InterPro" id="IPR014710">
    <property type="entry name" value="RmlC-like_jellyroll"/>
</dbReference>
<dbReference type="SUPFAM" id="SSF51206">
    <property type="entry name" value="cAMP-binding domain-like"/>
    <property type="match status" value="1"/>
</dbReference>
<accession>A0A4S1E288</accession>
<dbReference type="EMBL" id="SRSO01000001">
    <property type="protein sequence ID" value="TGV04680.1"/>
    <property type="molecule type" value="Genomic_DNA"/>
</dbReference>
<reference evidence="2 3" key="1">
    <citation type="submission" date="2019-04" db="EMBL/GenBank/DDBJ databases">
        <authorList>
            <person name="Liu A."/>
        </authorList>
    </citation>
    <scope>NUCLEOTIDE SEQUENCE [LARGE SCALE GENOMIC DNA]</scope>
    <source>
        <strain evidence="2 3">RZ03</strain>
    </source>
</reference>
<gene>
    <name evidence="2" type="ORF">EM932_00715</name>
</gene>
<name>A0A4S1E288_9FLAO</name>